<sequence>MISSRRIRAFCRGRQRSPLAPNEQIVQAYVNITIIQQDVSWKSKADDCSLTIKQERKLGKAIDDNNSLTETNPR</sequence>
<protein>
    <submittedName>
        <fullName evidence="1">Uncharacterized protein</fullName>
    </submittedName>
</protein>
<dbReference type="EMBL" id="KQ435812">
    <property type="protein sequence ID" value="KOX72770.1"/>
    <property type="molecule type" value="Genomic_DNA"/>
</dbReference>
<evidence type="ECO:0000313" key="2">
    <source>
        <dbReference type="Proteomes" id="UP000053105"/>
    </source>
</evidence>
<name>A0A0M8ZWW4_9HYME</name>
<reference evidence="1 2" key="1">
    <citation type="submission" date="2015-07" db="EMBL/GenBank/DDBJ databases">
        <title>The genome of Melipona quadrifasciata.</title>
        <authorList>
            <person name="Pan H."/>
            <person name="Kapheim K."/>
        </authorList>
    </citation>
    <scope>NUCLEOTIDE SEQUENCE [LARGE SCALE GENOMIC DNA]</scope>
    <source>
        <strain evidence="1">0111107301</strain>
        <tissue evidence="1">Whole body</tissue>
    </source>
</reference>
<evidence type="ECO:0000313" key="1">
    <source>
        <dbReference type="EMBL" id="KOX72770.1"/>
    </source>
</evidence>
<gene>
    <name evidence="1" type="ORF">WN51_00710</name>
</gene>
<dbReference type="Proteomes" id="UP000053105">
    <property type="component" value="Unassembled WGS sequence"/>
</dbReference>
<keyword evidence="2" id="KW-1185">Reference proteome</keyword>
<accession>A0A0M8ZWW4</accession>
<proteinExistence type="predicted"/>
<organism evidence="1 2">
    <name type="scientific">Melipona quadrifasciata</name>
    <dbReference type="NCBI Taxonomy" id="166423"/>
    <lineage>
        <taxon>Eukaryota</taxon>
        <taxon>Metazoa</taxon>
        <taxon>Ecdysozoa</taxon>
        <taxon>Arthropoda</taxon>
        <taxon>Hexapoda</taxon>
        <taxon>Insecta</taxon>
        <taxon>Pterygota</taxon>
        <taxon>Neoptera</taxon>
        <taxon>Endopterygota</taxon>
        <taxon>Hymenoptera</taxon>
        <taxon>Apocrita</taxon>
        <taxon>Aculeata</taxon>
        <taxon>Apoidea</taxon>
        <taxon>Anthophila</taxon>
        <taxon>Apidae</taxon>
        <taxon>Melipona</taxon>
    </lineage>
</organism>
<dbReference type="AlphaFoldDB" id="A0A0M8ZWW4"/>